<sequence>MFKYKEKRILIFLAVFLVFLFPIAQAVTNPYEDVTANHWSYDPANKQASNKVTEDKHDPGFSPDSGTTRNEMVITLQKLNEIENSIKKIRDSQDKTRTQLNMGKDTILLKEQVKQATLDKLNQNVGYRFSSVTSLGKPEVFINTIDSLNIVQSSKGNINYKDGVLTIPSNFNPKDPVQQTTIYQAVVHTIEDKKDPSGFNNPLYLSGVDRYDTNIKKLDEVSGALKDFEKSIEKGDLQDRSYNQWKIVEGKWKSYFQYNIDSGDQTDSNKRGLNIGTQYNIDDIISLYQSGAAGEKYKIFFNNYPPTPTPKLLTIDWSDMPKPCIGGDNCYSNREDSITGSQPINRDDPPPHG</sequence>
<dbReference type="RefSeq" id="WP_109969922.1">
    <property type="nucleotide sequence ID" value="NZ_CP176093.1"/>
</dbReference>
<dbReference type="AlphaFoldDB" id="A0A2V2MV42"/>
<dbReference type="EMBL" id="QGMY01000016">
    <property type="protein sequence ID" value="PWR70160.1"/>
    <property type="molecule type" value="Genomic_DNA"/>
</dbReference>
<feature type="region of interest" description="Disordered" evidence="1">
    <location>
        <begin position="47"/>
        <end position="68"/>
    </location>
</feature>
<evidence type="ECO:0000259" key="2">
    <source>
        <dbReference type="PROSITE" id="PS51272"/>
    </source>
</evidence>
<dbReference type="Proteomes" id="UP000245657">
    <property type="component" value="Unassembled WGS sequence"/>
</dbReference>
<dbReference type="GeneID" id="97548306"/>
<feature type="region of interest" description="Disordered" evidence="1">
    <location>
        <begin position="328"/>
        <end position="353"/>
    </location>
</feature>
<organism evidence="3 4">
    <name type="scientific">Methanospirillum lacunae</name>
    <dbReference type="NCBI Taxonomy" id="668570"/>
    <lineage>
        <taxon>Archaea</taxon>
        <taxon>Methanobacteriati</taxon>
        <taxon>Methanobacteriota</taxon>
        <taxon>Stenosarchaea group</taxon>
        <taxon>Methanomicrobia</taxon>
        <taxon>Methanomicrobiales</taxon>
        <taxon>Methanospirillaceae</taxon>
        <taxon>Methanospirillum</taxon>
    </lineage>
</organism>
<protein>
    <recommendedName>
        <fullName evidence="2">SLH domain-containing protein</fullName>
    </recommendedName>
</protein>
<gene>
    <name evidence="3" type="ORF">DK846_15600</name>
</gene>
<dbReference type="InterPro" id="IPR001119">
    <property type="entry name" value="SLH_dom"/>
</dbReference>
<reference evidence="3 4" key="1">
    <citation type="submission" date="2018-05" db="EMBL/GenBank/DDBJ databases">
        <title>Draft genome of Methanospirillum lacunae Ki8-1.</title>
        <authorList>
            <person name="Dueholm M.S."/>
            <person name="Nielsen P.H."/>
            <person name="Bakmann L.F."/>
            <person name="Otzen D.E."/>
        </authorList>
    </citation>
    <scope>NUCLEOTIDE SEQUENCE [LARGE SCALE GENOMIC DNA]</scope>
    <source>
        <strain evidence="3 4">Ki8-1</strain>
    </source>
</reference>
<accession>A0A2V2MV42</accession>
<evidence type="ECO:0000313" key="4">
    <source>
        <dbReference type="Proteomes" id="UP000245657"/>
    </source>
</evidence>
<proteinExistence type="predicted"/>
<evidence type="ECO:0000313" key="3">
    <source>
        <dbReference type="EMBL" id="PWR70160.1"/>
    </source>
</evidence>
<keyword evidence="4" id="KW-1185">Reference proteome</keyword>
<comment type="caution">
    <text evidence="3">The sequence shown here is derived from an EMBL/GenBank/DDBJ whole genome shotgun (WGS) entry which is preliminary data.</text>
</comment>
<name>A0A2V2MV42_9EURY</name>
<dbReference type="PROSITE" id="PS51272">
    <property type="entry name" value="SLH"/>
    <property type="match status" value="1"/>
</dbReference>
<feature type="domain" description="SLH" evidence="2">
    <location>
        <begin position="27"/>
        <end position="90"/>
    </location>
</feature>
<evidence type="ECO:0000256" key="1">
    <source>
        <dbReference type="SAM" id="MobiDB-lite"/>
    </source>
</evidence>